<reference evidence="3 4" key="1">
    <citation type="submission" date="2024-02" db="EMBL/GenBank/DDBJ databases">
        <title>Discinaceae phylogenomics.</title>
        <authorList>
            <person name="Dirks A.C."/>
            <person name="James T.Y."/>
        </authorList>
    </citation>
    <scope>NUCLEOTIDE SEQUENCE [LARGE SCALE GENOMIC DNA]</scope>
    <source>
        <strain evidence="3 4">ACD0624</strain>
    </source>
</reference>
<name>A0ABR3G2R6_9PEZI</name>
<evidence type="ECO:0000313" key="4">
    <source>
        <dbReference type="Proteomes" id="UP001447188"/>
    </source>
</evidence>
<accession>A0ABR3G2R6</accession>
<sequence>WVDPSGLSPEDLVRYKPRASVTPQPGARGTAISRAWGEERTLVERGGGSRDWTSAERQTILGTRNNAQLSSVMSEAGYTGHHINSVEGNGGLGSAWK</sequence>
<proteinExistence type="predicted"/>
<evidence type="ECO:0000259" key="2">
    <source>
        <dbReference type="Pfam" id="PF15636"/>
    </source>
</evidence>
<feature type="domain" description="Tox-GHH" evidence="2">
    <location>
        <begin position="27"/>
        <end position="64"/>
    </location>
</feature>
<evidence type="ECO:0000313" key="3">
    <source>
        <dbReference type="EMBL" id="KAL0630224.1"/>
    </source>
</evidence>
<keyword evidence="4" id="KW-1185">Reference proteome</keyword>
<dbReference type="Proteomes" id="UP001447188">
    <property type="component" value="Unassembled WGS sequence"/>
</dbReference>
<dbReference type="EMBL" id="JBBBZM010000953">
    <property type="protein sequence ID" value="KAL0630224.1"/>
    <property type="molecule type" value="Genomic_DNA"/>
</dbReference>
<feature type="non-terminal residue" evidence="3">
    <location>
        <position position="1"/>
    </location>
</feature>
<evidence type="ECO:0000256" key="1">
    <source>
        <dbReference type="SAM" id="MobiDB-lite"/>
    </source>
</evidence>
<dbReference type="Pfam" id="PF15636">
    <property type="entry name" value="Tox-GHH"/>
    <property type="match status" value="1"/>
</dbReference>
<dbReference type="InterPro" id="IPR028916">
    <property type="entry name" value="Tox-GHH_dom"/>
</dbReference>
<organism evidence="3 4">
    <name type="scientific">Discina gigas</name>
    <dbReference type="NCBI Taxonomy" id="1032678"/>
    <lineage>
        <taxon>Eukaryota</taxon>
        <taxon>Fungi</taxon>
        <taxon>Dikarya</taxon>
        <taxon>Ascomycota</taxon>
        <taxon>Pezizomycotina</taxon>
        <taxon>Pezizomycetes</taxon>
        <taxon>Pezizales</taxon>
        <taxon>Discinaceae</taxon>
        <taxon>Discina</taxon>
    </lineage>
</organism>
<gene>
    <name evidence="3" type="ORF">Q9L58_010929</name>
</gene>
<comment type="caution">
    <text evidence="3">The sequence shown here is derived from an EMBL/GenBank/DDBJ whole genome shotgun (WGS) entry which is preliminary data.</text>
</comment>
<feature type="non-terminal residue" evidence="3">
    <location>
        <position position="97"/>
    </location>
</feature>
<protein>
    <recommendedName>
        <fullName evidence="2">Tox-GHH domain-containing protein</fullName>
    </recommendedName>
</protein>
<feature type="region of interest" description="Disordered" evidence="1">
    <location>
        <begin position="1"/>
        <end position="54"/>
    </location>
</feature>